<dbReference type="Pfam" id="PF03176">
    <property type="entry name" value="MMPL"/>
    <property type="match status" value="2"/>
</dbReference>
<dbReference type="PANTHER" id="PTHR33406:SF13">
    <property type="entry name" value="MEMBRANE PROTEIN YDFJ"/>
    <property type="match status" value="1"/>
</dbReference>
<feature type="transmembrane region" description="Helical" evidence="7">
    <location>
        <begin position="235"/>
        <end position="268"/>
    </location>
</feature>
<feature type="transmembrane region" description="Helical" evidence="7">
    <location>
        <begin position="653"/>
        <end position="672"/>
    </location>
</feature>
<accession>A0A0W8F1R8</accession>
<feature type="domain" description="SSD" evidence="8">
    <location>
        <begin position="640"/>
        <end position="750"/>
    </location>
</feature>
<dbReference type="Gene3D" id="1.20.1640.10">
    <property type="entry name" value="Multidrug efflux transporter AcrB transmembrane domain"/>
    <property type="match status" value="2"/>
</dbReference>
<dbReference type="InterPro" id="IPR004869">
    <property type="entry name" value="MMPL_dom"/>
</dbReference>
<feature type="transmembrane region" description="Helical" evidence="7">
    <location>
        <begin position="628"/>
        <end position="647"/>
    </location>
</feature>
<feature type="transmembrane region" description="Helical" evidence="7">
    <location>
        <begin position="304"/>
        <end position="323"/>
    </location>
</feature>
<feature type="transmembrane region" description="Helical" evidence="7">
    <location>
        <begin position="693"/>
        <end position="716"/>
    </location>
</feature>
<feature type="transmembrane region" description="Helical" evidence="7">
    <location>
        <begin position="601"/>
        <end position="619"/>
    </location>
</feature>
<evidence type="ECO:0000256" key="1">
    <source>
        <dbReference type="ARBA" id="ARBA00004651"/>
    </source>
</evidence>
<protein>
    <recommendedName>
        <fullName evidence="8">SSD domain-containing protein</fullName>
    </recommendedName>
</protein>
<dbReference type="PANTHER" id="PTHR33406">
    <property type="entry name" value="MEMBRANE PROTEIN MJ1562-RELATED"/>
    <property type="match status" value="1"/>
</dbReference>
<proteinExistence type="predicted"/>
<evidence type="ECO:0000256" key="7">
    <source>
        <dbReference type="SAM" id="Phobius"/>
    </source>
</evidence>
<organism evidence="9">
    <name type="scientific">hydrocarbon metagenome</name>
    <dbReference type="NCBI Taxonomy" id="938273"/>
    <lineage>
        <taxon>unclassified sequences</taxon>
        <taxon>metagenomes</taxon>
        <taxon>ecological metagenomes</taxon>
    </lineage>
</organism>
<keyword evidence="5 7" id="KW-0472">Membrane</keyword>
<feature type="transmembrane region" description="Helical" evidence="7">
    <location>
        <begin position="12"/>
        <end position="37"/>
    </location>
</feature>
<feature type="region of interest" description="Disordered" evidence="6">
    <location>
        <begin position="362"/>
        <end position="384"/>
    </location>
</feature>
<feature type="transmembrane region" description="Helical" evidence="7">
    <location>
        <begin position="329"/>
        <end position="354"/>
    </location>
</feature>
<gene>
    <name evidence="9" type="ORF">ASZ90_015515</name>
</gene>
<feature type="transmembrane region" description="Helical" evidence="7">
    <location>
        <begin position="412"/>
        <end position="428"/>
    </location>
</feature>
<dbReference type="GO" id="GO:0005886">
    <property type="term" value="C:plasma membrane"/>
    <property type="evidence" value="ECO:0007669"/>
    <property type="project" value="UniProtKB-SubCell"/>
</dbReference>
<dbReference type="PROSITE" id="PS51257">
    <property type="entry name" value="PROKAR_LIPOPROTEIN"/>
    <property type="match status" value="1"/>
</dbReference>
<feature type="transmembrane region" description="Helical" evidence="7">
    <location>
        <begin position="204"/>
        <end position="223"/>
    </location>
</feature>
<reference evidence="9" key="1">
    <citation type="journal article" date="2015" name="Proc. Natl. Acad. Sci. U.S.A.">
        <title>Networks of energetic and metabolic interactions define dynamics in microbial communities.</title>
        <authorList>
            <person name="Embree M."/>
            <person name="Liu J.K."/>
            <person name="Al-Bassam M.M."/>
            <person name="Zengler K."/>
        </authorList>
    </citation>
    <scope>NUCLEOTIDE SEQUENCE</scope>
</reference>
<keyword evidence="2" id="KW-1003">Cell membrane</keyword>
<dbReference type="SUPFAM" id="SSF82866">
    <property type="entry name" value="Multidrug efflux transporter AcrB transmembrane domain"/>
    <property type="match status" value="2"/>
</dbReference>
<evidence type="ECO:0000259" key="8">
    <source>
        <dbReference type="PROSITE" id="PS50156"/>
    </source>
</evidence>
<evidence type="ECO:0000256" key="4">
    <source>
        <dbReference type="ARBA" id="ARBA00022989"/>
    </source>
</evidence>
<feature type="transmembrane region" description="Helical" evidence="7">
    <location>
        <begin position="722"/>
        <end position="748"/>
    </location>
</feature>
<comment type="subcellular location">
    <subcellularLocation>
        <location evidence="1">Cell membrane</location>
        <topology evidence="1">Multi-pass membrane protein</topology>
    </subcellularLocation>
</comment>
<dbReference type="NCBIfam" id="TIGR00921">
    <property type="entry name" value="2A067"/>
    <property type="match status" value="1"/>
</dbReference>
<evidence type="ECO:0000256" key="2">
    <source>
        <dbReference type="ARBA" id="ARBA00022475"/>
    </source>
</evidence>
<keyword evidence="3 7" id="KW-0812">Transmembrane</keyword>
<name>A0A0W8F1R8_9ZZZZ</name>
<evidence type="ECO:0000256" key="5">
    <source>
        <dbReference type="ARBA" id="ARBA00023136"/>
    </source>
</evidence>
<keyword evidence="4 7" id="KW-1133">Transmembrane helix</keyword>
<dbReference type="InterPro" id="IPR050545">
    <property type="entry name" value="Mycobact_MmpL"/>
</dbReference>
<evidence type="ECO:0000256" key="3">
    <source>
        <dbReference type="ARBA" id="ARBA00022692"/>
    </source>
</evidence>
<sequence length="769" mass="82274">MKNLYTWLAESIISRPFAAAAVIAGVFVLACFGLTLVTMETGDDTYIDPESPRGALLAHYGQTYGSDAIMLIFETDDVRNPEILAYIDRVSRDLGNERYVVRVSGITDLLKQGNGGTLPGSIGEITAVMSQAPPGMIERYLPSNMMTISVITLEPGVSLDVQEQVLGNVRTVIRLSDPPPGVSVTVSGSPAFSQEMGQEMGSSMGVLILAAMVLMVFAVLLLFSHVRYSLLPVLVVAAGLILTFGIMGLLGIAISMVVIAAFPVLIGIGIDYAIQLHSRLDEEVRNAPLNEAIRTVVTKSGPSILIAMLATAMGFIAMMFGPVPMVGDFGLVCTLGVLSCYTAALVIVPVFAVLTQYHPKNTTKEAGNGDPGTSQNTSGDPGPVPPVPVSSYIERYDQFLGKLAYSIAKNPVPLLIIICLIAAVGFQLDQEVPISADEKTFVPSEMPALLNMNKVTRTMGSTSSIPVIVSGDTVLSVESLQWIHDFGVYVIDRNEKVTGVTSISTLLVQYNGGTLPGTDAEVLAVMDRIPPETRDRYLHGTMETVMEFSTVDMEISAARSLADTFRADVAWNDPPPGLNARVTGSLEMFGALMDDISNSKTQMSVIGFAFILGFLLIVYRKVRAVSPLIPIVIIVGWNGAIMFLLGLDYTPMTAVLGSMTIGVASEYTILIMERCDEELARGMDIYQAIQTSVQKIGTAVTVSGLTTVFGFSALILSEFNMISNFGIVTVITVGFSLIGAIVIMPAVLSLMYRFDRNGAVTRMAAVDGE</sequence>
<dbReference type="PROSITE" id="PS50156">
    <property type="entry name" value="SSD"/>
    <property type="match status" value="2"/>
</dbReference>
<evidence type="ECO:0000313" key="9">
    <source>
        <dbReference type="EMBL" id="KUG14832.1"/>
    </source>
</evidence>
<evidence type="ECO:0000256" key="6">
    <source>
        <dbReference type="SAM" id="MobiDB-lite"/>
    </source>
</evidence>
<feature type="domain" description="SSD" evidence="8">
    <location>
        <begin position="229"/>
        <end position="354"/>
    </location>
</feature>
<dbReference type="AlphaFoldDB" id="A0A0W8F1R8"/>
<comment type="caution">
    <text evidence="9">The sequence shown here is derived from an EMBL/GenBank/DDBJ whole genome shotgun (WGS) entry which is preliminary data.</text>
</comment>
<dbReference type="InterPro" id="IPR000731">
    <property type="entry name" value="SSD"/>
</dbReference>
<dbReference type="EMBL" id="LNQE01001614">
    <property type="protein sequence ID" value="KUG14832.1"/>
    <property type="molecule type" value="Genomic_DNA"/>
</dbReference>